<name>A0A268NVF6_SHOCL</name>
<evidence type="ECO:0000313" key="5">
    <source>
        <dbReference type="EMBL" id="PAE87070.1"/>
    </source>
</evidence>
<keyword evidence="3 4" id="KW-0804">Transcription</keyword>
<comment type="caution">
    <text evidence="5">The sequence shown here is derived from an EMBL/GenBank/DDBJ whole genome shotgun (WGS) entry which is preliminary data.</text>
</comment>
<keyword evidence="2 4" id="KW-0238">DNA-binding</keyword>
<dbReference type="PANTHER" id="PTHR38465">
    <property type="entry name" value="HTH-TYPE TRANSCRIPTIONAL REGULATOR MJ1563-RELATED"/>
    <property type="match status" value="1"/>
</dbReference>
<gene>
    <name evidence="5" type="ORF">CHH72_20005</name>
</gene>
<sequence length="181" mass="21151">MEKANEHSNGVDQQLQEIREQFIHELSTNFHLYGINESVGRLYGTLLFENDTLTLDEMSRRLGMSKTSMSTGIRQLVDANMARKVWKKGVRKDLYIGEEDWYASFIAIFSKKWRQGIENNKKASVQMEKRLLALQKETPEQAEVIASDLKKIAHAKAYYDWLDRFIDFLESGEIFEHLEKN</sequence>
<dbReference type="EMBL" id="NPCC01000042">
    <property type="protein sequence ID" value="PAE87070.1"/>
    <property type="molecule type" value="Genomic_DNA"/>
</dbReference>
<protein>
    <recommendedName>
        <fullName evidence="4">HTH-type transcriptional regulator</fullName>
    </recommendedName>
</protein>
<evidence type="ECO:0000313" key="6">
    <source>
        <dbReference type="Proteomes" id="UP000216207"/>
    </source>
</evidence>
<reference evidence="5 6" key="1">
    <citation type="submission" date="2017-07" db="EMBL/GenBank/DDBJ databases">
        <title>Isolation and whole genome analysis of endospore-forming bacteria from heroin.</title>
        <authorList>
            <person name="Kalinowski J."/>
            <person name="Ahrens B."/>
            <person name="Al-Dilaimi A."/>
            <person name="Winkler A."/>
            <person name="Wibberg D."/>
            <person name="Schleenbecker U."/>
            <person name="Ruckert C."/>
            <person name="Wolfel R."/>
            <person name="Grass G."/>
        </authorList>
    </citation>
    <scope>NUCLEOTIDE SEQUENCE [LARGE SCALE GENOMIC DNA]</scope>
    <source>
        <strain evidence="5 6">7539</strain>
    </source>
</reference>
<keyword evidence="1 4" id="KW-0805">Transcription regulation</keyword>
<dbReference type="InterPro" id="IPR026282">
    <property type="entry name" value="MJ1563"/>
</dbReference>
<dbReference type="InterPro" id="IPR036388">
    <property type="entry name" value="WH-like_DNA-bd_sf"/>
</dbReference>
<dbReference type="PANTHER" id="PTHR38465:SF1">
    <property type="entry name" value="HTH-TYPE TRANSCRIPTIONAL REGULATOR MJ1563-RELATED"/>
    <property type="match status" value="1"/>
</dbReference>
<dbReference type="InterPro" id="IPR036390">
    <property type="entry name" value="WH_DNA-bd_sf"/>
</dbReference>
<dbReference type="PIRSF" id="PIRSF006707">
    <property type="entry name" value="MJ1563"/>
    <property type="match status" value="1"/>
</dbReference>
<dbReference type="Proteomes" id="UP000216207">
    <property type="component" value="Unassembled WGS sequence"/>
</dbReference>
<dbReference type="Gene3D" id="1.10.10.10">
    <property type="entry name" value="Winged helix-like DNA-binding domain superfamily/Winged helix DNA-binding domain"/>
    <property type="match status" value="1"/>
</dbReference>
<dbReference type="SUPFAM" id="SSF46785">
    <property type="entry name" value="Winged helix' DNA-binding domain"/>
    <property type="match status" value="1"/>
</dbReference>
<dbReference type="RefSeq" id="WP_063608641.1">
    <property type="nucleotide sequence ID" value="NZ_BOQQ01000008.1"/>
</dbReference>
<evidence type="ECO:0000256" key="4">
    <source>
        <dbReference type="PIRNR" id="PIRNR006707"/>
    </source>
</evidence>
<accession>A0A268NVF6</accession>
<dbReference type="GO" id="GO:0003677">
    <property type="term" value="F:DNA binding"/>
    <property type="evidence" value="ECO:0007669"/>
    <property type="project" value="UniProtKB-UniRule"/>
</dbReference>
<dbReference type="InterPro" id="IPR052362">
    <property type="entry name" value="HTH-GbsR_regulator"/>
</dbReference>
<comment type="similarity">
    <text evidence="4">Belongs to the GbsR family.</text>
</comment>
<dbReference type="AlphaFoldDB" id="A0A268NVF6"/>
<evidence type="ECO:0000256" key="3">
    <source>
        <dbReference type="ARBA" id="ARBA00023163"/>
    </source>
</evidence>
<organism evidence="5 6">
    <name type="scientific">Shouchella clausii</name>
    <name type="common">Alkalihalobacillus clausii</name>
    <dbReference type="NCBI Taxonomy" id="79880"/>
    <lineage>
        <taxon>Bacteria</taxon>
        <taxon>Bacillati</taxon>
        <taxon>Bacillota</taxon>
        <taxon>Bacilli</taxon>
        <taxon>Bacillales</taxon>
        <taxon>Bacillaceae</taxon>
        <taxon>Shouchella</taxon>
    </lineage>
</organism>
<evidence type="ECO:0000256" key="2">
    <source>
        <dbReference type="ARBA" id="ARBA00023125"/>
    </source>
</evidence>
<proteinExistence type="inferred from homology"/>
<evidence type="ECO:0000256" key="1">
    <source>
        <dbReference type="ARBA" id="ARBA00023015"/>
    </source>
</evidence>